<dbReference type="PRINTS" id="PR00368">
    <property type="entry name" value="FADPNR"/>
</dbReference>
<evidence type="ECO:0000256" key="6">
    <source>
        <dbReference type="ARBA" id="ARBA00022827"/>
    </source>
</evidence>
<evidence type="ECO:0000256" key="5">
    <source>
        <dbReference type="ARBA" id="ARBA00022723"/>
    </source>
</evidence>
<dbReference type="Proteomes" id="UP000001744">
    <property type="component" value="Unassembled WGS sequence"/>
</dbReference>
<protein>
    <submittedName>
        <fullName evidence="11">Apoptosis-inducing factor Aif1</fullName>
    </submittedName>
</protein>
<dbReference type="HOGENOM" id="CLU_003291_4_2_1"/>
<dbReference type="GO" id="GO:0016651">
    <property type="term" value="F:oxidoreductase activity, acting on NAD(P)H"/>
    <property type="evidence" value="ECO:0000318"/>
    <property type="project" value="GO_Central"/>
</dbReference>
<dbReference type="OMA" id="PRCTHYG"/>
<evidence type="ECO:0000313" key="11">
    <source>
        <dbReference type="EMBL" id="EEB06944.1"/>
    </source>
</evidence>
<evidence type="ECO:0000256" key="8">
    <source>
        <dbReference type="ARBA" id="ARBA00023004"/>
    </source>
</evidence>
<dbReference type="GO" id="GO:0046872">
    <property type="term" value="F:metal ion binding"/>
    <property type="evidence" value="ECO:0007669"/>
    <property type="project" value="UniProtKB-KW"/>
</dbReference>
<evidence type="ECO:0000256" key="1">
    <source>
        <dbReference type="ARBA" id="ARBA00001974"/>
    </source>
</evidence>
<dbReference type="PANTHER" id="PTHR43557">
    <property type="entry name" value="APOPTOSIS-INDUCING FACTOR 1"/>
    <property type="match status" value="1"/>
</dbReference>
<feature type="domain" description="Rieske" evidence="10">
    <location>
        <begin position="8"/>
        <end position="104"/>
    </location>
</feature>
<dbReference type="Pfam" id="PF07992">
    <property type="entry name" value="Pyr_redox_2"/>
    <property type="match status" value="1"/>
</dbReference>
<dbReference type="Gene3D" id="3.30.390.30">
    <property type="match status" value="1"/>
</dbReference>
<comment type="similarity">
    <text evidence="2">Belongs to the FAD-dependent oxidoreductase family.</text>
</comment>
<dbReference type="Gene3D" id="3.50.50.60">
    <property type="entry name" value="FAD/NAD(P)-binding domain"/>
    <property type="match status" value="2"/>
</dbReference>
<dbReference type="RefSeq" id="XP_002173237.1">
    <property type="nucleotide sequence ID" value="XM_002173201.2"/>
</dbReference>
<name>B6JZH6_SCHJY</name>
<dbReference type="InterPro" id="IPR050446">
    <property type="entry name" value="FAD-oxidoreductase/Apoptosis"/>
</dbReference>
<dbReference type="SUPFAM" id="SSF51905">
    <property type="entry name" value="FAD/NAD(P)-binding domain"/>
    <property type="match status" value="1"/>
</dbReference>
<dbReference type="Pfam" id="PF00355">
    <property type="entry name" value="Rieske"/>
    <property type="match status" value="1"/>
</dbReference>
<dbReference type="InterPro" id="IPR036188">
    <property type="entry name" value="FAD/NAD-bd_sf"/>
</dbReference>
<dbReference type="OrthoDB" id="6029at2759"/>
<evidence type="ECO:0000256" key="7">
    <source>
        <dbReference type="ARBA" id="ARBA00023002"/>
    </source>
</evidence>
<dbReference type="GeneID" id="7047864"/>
<dbReference type="AlphaFoldDB" id="B6JZH6"/>
<evidence type="ECO:0000256" key="3">
    <source>
        <dbReference type="ARBA" id="ARBA00022630"/>
    </source>
</evidence>
<keyword evidence="5" id="KW-0479">Metal-binding</keyword>
<dbReference type="GO" id="GO:0051537">
    <property type="term" value="F:2 iron, 2 sulfur cluster binding"/>
    <property type="evidence" value="ECO:0007669"/>
    <property type="project" value="UniProtKB-KW"/>
</dbReference>
<dbReference type="InterPro" id="IPR016156">
    <property type="entry name" value="FAD/NAD-linked_Rdtase_dimer_sf"/>
</dbReference>
<dbReference type="VEuPathDB" id="FungiDB:SJAG_02016"/>
<dbReference type="Gene3D" id="2.102.10.10">
    <property type="entry name" value="Rieske [2Fe-2S] iron-sulphur domain"/>
    <property type="match status" value="1"/>
</dbReference>
<proteinExistence type="inferred from homology"/>
<keyword evidence="13" id="KW-1185">Reference proteome</keyword>
<dbReference type="InterPro" id="IPR028202">
    <property type="entry name" value="Reductase_C"/>
</dbReference>
<dbReference type="PANTHER" id="PTHR43557:SF2">
    <property type="entry name" value="RIESKE DOMAIN-CONTAINING PROTEIN-RELATED"/>
    <property type="match status" value="1"/>
</dbReference>
<evidence type="ECO:0000313" key="12">
    <source>
        <dbReference type="JaponicusDB" id="SJAG_02016"/>
    </source>
</evidence>
<comment type="cofactor">
    <cofactor evidence="1">
        <name>FAD</name>
        <dbReference type="ChEBI" id="CHEBI:57692"/>
    </cofactor>
</comment>
<dbReference type="InterPro" id="IPR017941">
    <property type="entry name" value="Rieske_2Fe-2S"/>
</dbReference>
<dbReference type="PROSITE" id="PS51296">
    <property type="entry name" value="RIESKE"/>
    <property type="match status" value="1"/>
</dbReference>
<dbReference type="InterPro" id="IPR036922">
    <property type="entry name" value="Rieske_2Fe-2S_sf"/>
</dbReference>
<dbReference type="SUPFAM" id="SSF55424">
    <property type="entry name" value="FAD/NAD-linked reductases, dimerisation (C-terminal) domain"/>
    <property type="match status" value="1"/>
</dbReference>
<evidence type="ECO:0000259" key="10">
    <source>
        <dbReference type="PROSITE" id="PS51296"/>
    </source>
</evidence>
<keyword evidence="7" id="KW-0560">Oxidoreductase</keyword>
<keyword evidence="8" id="KW-0408">Iron</keyword>
<gene>
    <name evidence="12" type="primary">aif1</name>
    <name evidence="11" type="ORF">SJAG_02016</name>
</gene>
<dbReference type="SUPFAM" id="SSF50022">
    <property type="entry name" value="ISP domain"/>
    <property type="match status" value="1"/>
</dbReference>
<dbReference type="STRING" id="402676.B6JZH6"/>
<dbReference type="JaponicusDB" id="SJAG_02016">
    <property type="gene designation" value="aif1"/>
</dbReference>
<evidence type="ECO:0000256" key="4">
    <source>
        <dbReference type="ARBA" id="ARBA00022714"/>
    </source>
</evidence>
<keyword evidence="4" id="KW-0001">2Fe-2S</keyword>
<reference evidence="11 13" key="1">
    <citation type="journal article" date="2011" name="Science">
        <title>Comparative functional genomics of the fission yeasts.</title>
        <authorList>
            <person name="Rhind N."/>
            <person name="Chen Z."/>
            <person name="Yassour M."/>
            <person name="Thompson D.A."/>
            <person name="Haas B.J."/>
            <person name="Habib N."/>
            <person name="Wapinski I."/>
            <person name="Roy S."/>
            <person name="Lin M.F."/>
            <person name="Heiman D.I."/>
            <person name="Young S.K."/>
            <person name="Furuya K."/>
            <person name="Guo Y."/>
            <person name="Pidoux A."/>
            <person name="Chen H.M."/>
            <person name="Robbertse B."/>
            <person name="Goldberg J.M."/>
            <person name="Aoki K."/>
            <person name="Bayne E.H."/>
            <person name="Berlin A.M."/>
            <person name="Desjardins C.A."/>
            <person name="Dobbs E."/>
            <person name="Dukaj L."/>
            <person name="Fan L."/>
            <person name="FitzGerald M.G."/>
            <person name="French C."/>
            <person name="Gujja S."/>
            <person name="Hansen K."/>
            <person name="Keifenheim D."/>
            <person name="Levin J.Z."/>
            <person name="Mosher R.A."/>
            <person name="Mueller C.A."/>
            <person name="Pfiffner J."/>
            <person name="Priest M."/>
            <person name="Russ C."/>
            <person name="Smialowska A."/>
            <person name="Swoboda P."/>
            <person name="Sykes S.M."/>
            <person name="Vaughn M."/>
            <person name="Vengrova S."/>
            <person name="Yoder R."/>
            <person name="Zeng Q."/>
            <person name="Allshire R."/>
            <person name="Baulcombe D."/>
            <person name="Birren B.W."/>
            <person name="Brown W."/>
            <person name="Ekwall K."/>
            <person name="Kellis M."/>
            <person name="Leatherwood J."/>
            <person name="Levin H."/>
            <person name="Margalit H."/>
            <person name="Martienssen R."/>
            <person name="Nieduszynski C.A."/>
            <person name="Spatafora J.W."/>
            <person name="Friedman N."/>
            <person name="Dalgaard J.Z."/>
            <person name="Baumann P."/>
            <person name="Niki H."/>
            <person name="Regev A."/>
            <person name="Nusbaum C."/>
        </authorList>
    </citation>
    <scope>NUCLEOTIDE SEQUENCE [LARGE SCALE GENOMIC DNA]</scope>
    <source>
        <strain evidence="13">yFS275 / FY16936</strain>
    </source>
</reference>
<organism evidence="11 13">
    <name type="scientific">Schizosaccharomyces japonicus (strain yFS275 / FY16936)</name>
    <name type="common">Fission yeast</name>
    <dbReference type="NCBI Taxonomy" id="402676"/>
    <lineage>
        <taxon>Eukaryota</taxon>
        <taxon>Fungi</taxon>
        <taxon>Dikarya</taxon>
        <taxon>Ascomycota</taxon>
        <taxon>Taphrinomycotina</taxon>
        <taxon>Schizosaccharomycetes</taxon>
        <taxon>Schizosaccharomycetales</taxon>
        <taxon>Schizosaccharomycetaceae</taxon>
        <taxon>Schizosaccharomyces</taxon>
    </lineage>
</organism>
<evidence type="ECO:0000256" key="9">
    <source>
        <dbReference type="ARBA" id="ARBA00023014"/>
    </source>
</evidence>
<keyword evidence="9" id="KW-0411">Iron-sulfur</keyword>
<dbReference type="InterPro" id="IPR023753">
    <property type="entry name" value="FAD/NAD-binding_dom"/>
</dbReference>
<dbReference type="eggNOG" id="KOG1336">
    <property type="taxonomic scope" value="Eukaryota"/>
</dbReference>
<accession>B6JZH6</accession>
<dbReference type="Pfam" id="PF14759">
    <property type="entry name" value="Reductase_C"/>
    <property type="match status" value="1"/>
</dbReference>
<keyword evidence="6" id="KW-0274">FAD</keyword>
<evidence type="ECO:0000313" key="13">
    <source>
        <dbReference type="Proteomes" id="UP000001744"/>
    </source>
</evidence>
<dbReference type="EMBL" id="KE651168">
    <property type="protein sequence ID" value="EEB06944.1"/>
    <property type="molecule type" value="Genomic_DNA"/>
</dbReference>
<evidence type="ECO:0000256" key="2">
    <source>
        <dbReference type="ARBA" id="ARBA00006442"/>
    </source>
</evidence>
<dbReference type="PRINTS" id="PR00411">
    <property type="entry name" value="PNDRDTASEI"/>
</dbReference>
<sequence>MTLYKLSFDPAAVSQNGSKVEAKVEGTSASVLLLRHKDQFYATSSKCSHYGAPLANGCLNGNGSIVCPWHGAAYNIETGDIEDSPALNALRRFPVVEKAAGELWIDVPDTDGQHGLSLLTPEGCWRNRASEVYKKPPGTSTPTKRQVCIVGGGQGAAVAIEALRENGYTDAITVFTKESVLPYDRPKLSKSLMHDMNKIGLQKREHYEALDIVFHFSSEVNKIDVKNKIIYYGEQGDEQSYDYVILATGGVPRALPIEGADANNVYLLRSQHDAARLAAATTELPESAGRKNIVIVGSSFIGLELSVVLKDHNLSVIGMESVPFEKAMGRGVGNVVRALHEENGVRFYMNAGVSEFERSDPTNENVDAVILKDGTKLPADIVILAIGVKPDLSYLGDAVPLESDGGIAVDEHCRVLGLEDAGVYAVGDIAHAPFSNLPVERGGKTRTRIEHWDVAGNLARVAANHIAFGKTSSFTTKSFTPFFWTAQGKQLRYCGNTSAAGYDDIVLQGSFADNKFTCFYAKGEKIVAVASMMTDPAVTASSQLLLSGKMPSKSELQAGLDVRTIPL</sequence>
<keyword evidence="3" id="KW-0285">Flavoprotein</keyword>